<dbReference type="EMBL" id="VGLS01000617">
    <property type="protein sequence ID" value="MBM3225573.1"/>
    <property type="molecule type" value="Genomic_DNA"/>
</dbReference>
<evidence type="ECO:0000313" key="1">
    <source>
        <dbReference type="EMBL" id="MBM3225573.1"/>
    </source>
</evidence>
<name>A0A937W294_UNCTE</name>
<reference evidence="1" key="1">
    <citation type="submission" date="2019-03" db="EMBL/GenBank/DDBJ databases">
        <title>Lake Tanganyika Metagenome-Assembled Genomes (MAGs).</title>
        <authorList>
            <person name="Tran P."/>
        </authorList>
    </citation>
    <scope>NUCLEOTIDE SEQUENCE</scope>
    <source>
        <strain evidence="1">K_DeepCast_65m_m2_066</strain>
    </source>
</reference>
<dbReference type="Pfam" id="PF19812">
    <property type="entry name" value="DUF6295"/>
    <property type="match status" value="1"/>
</dbReference>
<organism evidence="1 2">
    <name type="scientific">Tectimicrobiota bacterium</name>
    <dbReference type="NCBI Taxonomy" id="2528274"/>
    <lineage>
        <taxon>Bacteria</taxon>
        <taxon>Pseudomonadati</taxon>
        <taxon>Nitrospinota/Tectimicrobiota group</taxon>
        <taxon>Candidatus Tectimicrobiota</taxon>
    </lineage>
</organism>
<gene>
    <name evidence="1" type="ORF">FJZ47_17490</name>
</gene>
<dbReference type="Proteomes" id="UP000712673">
    <property type="component" value="Unassembled WGS sequence"/>
</dbReference>
<comment type="caution">
    <text evidence="1">The sequence shown here is derived from an EMBL/GenBank/DDBJ whole genome shotgun (WGS) entry which is preliminary data.</text>
</comment>
<protein>
    <submittedName>
        <fullName evidence="1">Uncharacterized protein</fullName>
    </submittedName>
</protein>
<dbReference type="AlphaFoldDB" id="A0A937W294"/>
<proteinExistence type="predicted"/>
<evidence type="ECO:0000313" key="2">
    <source>
        <dbReference type="Proteomes" id="UP000712673"/>
    </source>
</evidence>
<accession>A0A937W294</accession>
<dbReference type="InterPro" id="IPR046262">
    <property type="entry name" value="DUF6295"/>
</dbReference>
<sequence>MPTITCMGRSEAHGRNRWFRLAEMVLTLYHQSHTDEARLGLDCYSRRRGRSAPVILSLTLTDALALTQALQEAMQPLGVAPPPAIPGCPQCQEAQHLAYTTPTIEGTLVVQEALCHTCGACWHDVYAYSNSVLDTR</sequence>